<dbReference type="PANTHER" id="PTHR47669">
    <property type="entry name" value="PHOSPHATIDYLINOSITOL TRANSFER PROTEIN SFH5"/>
    <property type="match status" value="1"/>
</dbReference>
<comment type="caution">
    <text evidence="18">The sequence shown here is derived from an EMBL/GenBank/DDBJ whole genome shotgun (WGS) entry which is preliminary data.</text>
</comment>
<dbReference type="GO" id="GO:0043001">
    <property type="term" value="P:Golgi to plasma membrane protein transport"/>
    <property type="evidence" value="ECO:0007669"/>
    <property type="project" value="TreeGrafter"/>
</dbReference>
<keyword evidence="12 16" id="KW-0445">Lipid transport</keyword>
<dbReference type="InterPro" id="IPR036273">
    <property type="entry name" value="CRAL/TRIO_N_dom_sf"/>
</dbReference>
<accession>A0AAD5T5W2</accession>
<dbReference type="PANTHER" id="PTHR47669:SF1">
    <property type="entry name" value="PHOSPHATIDYLINOSITOL TRANSFER PROTEIN SFH5"/>
    <property type="match status" value="1"/>
</dbReference>
<evidence type="ECO:0000256" key="16">
    <source>
        <dbReference type="RuleBase" id="RU367059"/>
    </source>
</evidence>
<dbReference type="CDD" id="cd00170">
    <property type="entry name" value="SEC14"/>
    <property type="match status" value="1"/>
</dbReference>
<evidence type="ECO:0000256" key="6">
    <source>
        <dbReference type="ARBA" id="ARBA00022490"/>
    </source>
</evidence>
<dbReference type="InterPro" id="IPR011074">
    <property type="entry name" value="CRAL/TRIO_N_dom"/>
</dbReference>
<comment type="subcellular location">
    <subcellularLocation>
        <location evidence="16">Cytoplasm</location>
    </subcellularLocation>
    <subcellularLocation>
        <location evidence="2 16">Endoplasmic reticulum membrane</location>
        <topology evidence="2 16">Peripheral membrane protein</topology>
    </subcellularLocation>
    <subcellularLocation>
        <location evidence="16">Microsome membrane</location>
        <topology evidence="16">Peripheral membrane protein</topology>
    </subcellularLocation>
</comment>
<protein>
    <recommendedName>
        <fullName evidence="4 16">Phosphatidylinositol transfer protein SFH5</fullName>
        <shortName evidence="16">PITP SFH5</shortName>
    </recommendedName>
</protein>
<dbReference type="GO" id="GO:0046872">
    <property type="term" value="F:metal ion binding"/>
    <property type="evidence" value="ECO:0007669"/>
    <property type="project" value="UniProtKB-KW"/>
</dbReference>
<evidence type="ECO:0000256" key="13">
    <source>
        <dbReference type="ARBA" id="ARBA00023136"/>
    </source>
</evidence>
<evidence type="ECO:0000256" key="3">
    <source>
        <dbReference type="ARBA" id="ARBA00006667"/>
    </source>
</evidence>
<evidence type="ECO:0000313" key="19">
    <source>
        <dbReference type="Proteomes" id="UP001211907"/>
    </source>
</evidence>
<dbReference type="InterPro" id="IPR042938">
    <property type="entry name" value="Sfh5"/>
</dbReference>
<evidence type="ECO:0000256" key="9">
    <source>
        <dbReference type="ARBA" id="ARBA00022824"/>
    </source>
</evidence>
<evidence type="ECO:0000256" key="4">
    <source>
        <dbReference type="ARBA" id="ARBA00018320"/>
    </source>
</evidence>
<evidence type="ECO:0000256" key="2">
    <source>
        <dbReference type="ARBA" id="ARBA00004406"/>
    </source>
</evidence>
<name>A0AAD5T5W2_9FUNG</name>
<dbReference type="Pfam" id="PF00650">
    <property type="entry name" value="CRAL_TRIO"/>
    <property type="match status" value="1"/>
</dbReference>
<keyword evidence="11" id="KW-0408">Iron</keyword>
<evidence type="ECO:0000256" key="1">
    <source>
        <dbReference type="ARBA" id="ARBA00001970"/>
    </source>
</evidence>
<keyword evidence="19" id="KW-1185">Reference proteome</keyword>
<proteinExistence type="inferred from homology"/>
<sequence length="283" mass="31232">MTVKTSTGLDELRTQLPEILAEADYNEVYGVTLSISSTIASDNILQKYLRANANDVAKARTQLLETLKWRKSYQPRALVNASFSRSKFGGLGFVTGGGSSPVATFNIYGAVAANTEATDRAFGDIDEFLRWRVALMERTIDRLNLANATIHVPNYGEGPDPFQAIQVHDYKGVSFFKQNPKVRAASHQAIALFSANYPETMSRKFFVNVPYVMAWLFAAIKLLMSTETAKKLTMLSSASILYAELESDDKDGLIRNSMPTEYGGSAKPLVDIGESVIFNEDEN</sequence>
<keyword evidence="13 16" id="KW-0472">Membrane</keyword>
<comment type="function">
    <text evidence="15">Non-classical phosphatidylinositol (PtdIns) transfer protein (PITP), which exhibits PtdIns-binding/transfer activity in the absence of detectable PtdCho-binding/transfer activity. Regulates PtdIns(4,5)P2 homeostasis at the plasma membrane. Heme-binding protein that may play a role in organic oxidant-induced stress responses.</text>
</comment>
<dbReference type="GO" id="GO:0005829">
    <property type="term" value="C:cytosol"/>
    <property type="evidence" value="ECO:0007669"/>
    <property type="project" value="TreeGrafter"/>
</dbReference>
<evidence type="ECO:0000256" key="7">
    <source>
        <dbReference type="ARBA" id="ARBA00022617"/>
    </source>
</evidence>
<dbReference type="GO" id="GO:0005886">
    <property type="term" value="C:plasma membrane"/>
    <property type="evidence" value="ECO:0007669"/>
    <property type="project" value="TreeGrafter"/>
</dbReference>
<keyword evidence="5 16" id="KW-0813">Transport</keyword>
<keyword evidence="8" id="KW-0479">Metal-binding</keyword>
<dbReference type="Pfam" id="PF03765">
    <property type="entry name" value="CRAL_TRIO_N"/>
    <property type="match status" value="1"/>
</dbReference>
<feature type="domain" description="CRAL-TRIO" evidence="17">
    <location>
        <begin position="126"/>
        <end position="270"/>
    </location>
</feature>
<dbReference type="GO" id="GO:0032541">
    <property type="term" value="C:cortical endoplasmic reticulum"/>
    <property type="evidence" value="ECO:0007669"/>
    <property type="project" value="TreeGrafter"/>
</dbReference>
<evidence type="ECO:0000256" key="10">
    <source>
        <dbReference type="ARBA" id="ARBA00022848"/>
    </source>
</evidence>
<dbReference type="Proteomes" id="UP001211907">
    <property type="component" value="Unassembled WGS sequence"/>
</dbReference>
<comment type="catalytic activity">
    <reaction evidence="14">
        <text>a 1,2-diacyl-sn-glycero-3-phospho-(1D-myo-inositol)(in) = a 1,2-diacyl-sn-glycero-3-phospho-(1D-myo-inositol)(out)</text>
        <dbReference type="Rhea" id="RHEA:38691"/>
        <dbReference type="ChEBI" id="CHEBI:57880"/>
    </reaction>
    <physiologicalReaction direction="left-to-right" evidence="14">
        <dbReference type="Rhea" id="RHEA:38692"/>
    </physiologicalReaction>
</comment>
<organism evidence="18 19">
    <name type="scientific">Physocladia obscura</name>
    <dbReference type="NCBI Taxonomy" id="109957"/>
    <lineage>
        <taxon>Eukaryota</taxon>
        <taxon>Fungi</taxon>
        <taxon>Fungi incertae sedis</taxon>
        <taxon>Chytridiomycota</taxon>
        <taxon>Chytridiomycota incertae sedis</taxon>
        <taxon>Chytridiomycetes</taxon>
        <taxon>Chytridiales</taxon>
        <taxon>Chytriomycetaceae</taxon>
        <taxon>Physocladia</taxon>
    </lineage>
</organism>
<reference evidence="18" key="1">
    <citation type="submission" date="2020-05" db="EMBL/GenBank/DDBJ databases">
        <title>Phylogenomic resolution of chytrid fungi.</title>
        <authorList>
            <person name="Stajich J.E."/>
            <person name="Amses K."/>
            <person name="Simmons R."/>
            <person name="Seto K."/>
            <person name="Myers J."/>
            <person name="Bonds A."/>
            <person name="Quandt C.A."/>
            <person name="Barry K."/>
            <person name="Liu P."/>
            <person name="Grigoriev I."/>
            <person name="Longcore J.E."/>
            <person name="James T.Y."/>
        </authorList>
    </citation>
    <scope>NUCLEOTIDE SEQUENCE</scope>
    <source>
        <strain evidence="18">JEL0513</strain>
    </source>
</reference>
<keyword evidence="10 16" id="KW-0492">Microsome</keyword>
<evidence type="ECO:0000313" key="18">
    <source>
        <dbReference type="EMBL" id="KAJ3131180.1"/>
    </source>
</evidence>
<evidence type="ECO:0000259" key="17">
    <source>
        <dbReference type="PROSITE" id="PS50191"/>
    </source>
</evidence>
<evidence type="ECO:0000256" key="14">
    <source>
        <dbReference type="ARBA" id="ARBA00024146"/>
    </source>
</evidence>
<dbReference type="GO" id="GO:0005789">
    <property type="term" value="C:endoplasmic reticulum membrane"/>
    <property type="evidence" value="ECO:0007669"/>
    <property type="project" value="UniProtKB-SubCell"/>
</dbReference>
<dbReference type="SUPFAM" id="SSF52087">
    <property type="entry name" value="CRAL/TRIO domain"/>
    <property type="match status" value="1"/>
</dbReference>
<evidence type="ECO:0000256" key="11">
    <source>
        <dbReference type="ARBA" id="ARBA00023004"/>
    </source>
</evidence>
<evidence type="ECO:0000256" key="15">
    <source>
        <dbReference type="ARBA" id="ARBA00024180"/>
    </source>
</evidence>
<evidence type="ECO:0000256" key="8">
    <source>
        <dbReference type="ARBA" id="ARBA00022723"/>
    </source>
</evidence>
<dbReference type="AlphaFoldDB" id="A0AAD5T5W2"/>
<dbReference type="InterPro" id="IPR036865">
    <property type="entry name" value="CRAL-TRIO_dom_sf"/>
</dbReference>
<gene>
    <name evidence="18" type="primary">SFH5</name>
    <name evidence="18" type="ORF">HK100_006692</name>
</gene>
<dbReference type="Gene3D" id="3.40.525.10">
    <property type="entry name" value="CRAL-TRIO lipid binding domain"/>
    <property type="match status" value="1"/>
</dbReference>
<comment type="cofactor">
    <cofactor evidence="1">
        <name>heme b</name>
        <dbReference type="ChEBI" id="CHEBI:60344"/>
    </cofactor>
</comment>
<evidence type="ECO:0000256" key="5">
    <source>
        <dbReference type="ARBA" id="ARBA00022448"/>
    </source>
</evidence>
<keyword evidence="6 16" id="KW-0963">Cytoplasm</keyword>
<dbReference type="GO" id="GO:0017157">
    <property type="term" value="P:regulation of exocytosis"/>
    <property type="evidence" value="ECO:0007669"/>
    <property type="project" value="TreeGrafter"/>
</dbReference>
<keyword evidence="9 16" id="KW-0256">Endoplasmic reticulum</keyword>
<comment type="similarity">
    <text evidence="3 16">Belongs to the SFH5 family.</text>
</comment>
<evidence type="ECO:0000256" key="12">
    <source>
        <dbReference type="ARBA" id="ARBA00023055"/>
    </source>
</evidence>
<keyword evidence="7" id="KW-0349">Heme</keyword>
<dbReference type="EMBL" id="JADGJH010000311">
    <property type="protein sequence ID" value="KAJ3131180.1"/>
    <property type="molecule type" value="Genomic_DNA"/>
</dbReference>
<dbReference type="GO" id="GO:0008526">
    <property type="term" value="F:phosphatidylinositol transfer activity"/>
    <property type="evidence" value="ECO:0007669"/>
    <property type="project" value="UniProtKB-UniRule"/>
</dbReference>
<dbReference type="InterPro" id="IPR001251">
    <property type="entry name" value="CRAL-TRIO_dom"/>
</dbReference>
<dbReference type="SUPFAM" id="SSF46938">
    <property type="entry name" value="CRAL/TRIO N-terminal domain"/>
    <property type="match status" value="1"/>
</dbReference>
<dbReference type="PROSITE" id="PS50191">
    <property type="entry name" value="CRAL_TRIO"/>
    <property type="match status" value="1"/>
</dbReference>